<dbReference type="InterPro" id="IPR045175">
    <property type="entry name" value="M28_fam"/>
</dbReference>
<evidence type="ECO:0000259" key="1">
    <source>
        <dbReference type="Pfam" id="PF04389"/>
    </source>
</evidence>
<dbReference type="Gene3D" id="3.40.630.10">
    <property type="entry name" value="Zn peptidases"/>
    <property type="match status" value="1"/>
</dbReference>
<dbReference type="InterPro" id="IPR007484">
    <property type="entry name" value="Peptidase_M28"/>
</dbReference>
<accession>A0A9D9H2P8</accession>
<dbReference type="Pfam" id="PF13180">
    <property type="entry name" value="PDZ_2"/>
    <property type="match status" value="1"/>
</dbReference>
<sequence length="427" mass="47077">GYLVAPDIPHFTPGHFQARKNALRHDVLMLAGDAMEGRFTGSPQDRAAALYIAREFQHCRLVPFFPVQKPYHGDSVGKAPKDYWAPYEFKSRWGEQIQSRNVIGVVPGTDSLLGERYIVVGAHYDHLGWGDKGGNSRNTGGRAIHNGADDNASGVAMLLELVRYYQQYPLPRTLVFVAFSGEEIGLCGSQAFLDQLPFPVRQIDAMFNLDMLGHLQDDTFCICGTGTSKEAESMVKEAAKRTDLKLTTYPDGHGPSDHALFYDRKIPVFFFSTPPTATYHTPADDPNTLDYDGMVRLSSVIGDLLEQVGKAESLTFTSSGKSNRKMMGMGQFKATLGLMPDINNTDRRGLRTMIVVEGKPAHNAGIRSGDVLLKVAGKRVHTLDDYMDVLAALSFGEQIQVRFISKETGKKQTVTVDLDAVAGNRKR</sequence>
<feature type="non-terminal residue" evidence="3">
    <location>
        <position position="1"/>
    </location>
</feature>
<dbReference type="GO" id="GO:0008235">
    <property type="term" value="F:metalloexopeptidase activity"/>
    <property type="evidence" value="ECO:0007669"/>
    <property type="project" value="InterPro"/>
</dbReference>
<dbReference type="Pfam" id="PF04389">
    <property type="entry name" value="Peptidase_M28"/>
    <property type="match status" value="1"/>
</dbReference>
<feature type="domain" description="Peptidase M28" evidence="1">
    <location>
        <begin position="101"/>
        <end position="302"/>
    </location>
</feature>
<dbReference type="Proteomes" id="UP000823612">
    <property type="component" value="Unassembled WGS sequence"/>
</dbReference>
<dbReference type="InterPro" id="IPR001478">
    <property type="entry name" value="PDZ"/>
</dbReference>
<evidence type="ECO:0000259" key="2">
    <source>
        <dbReference type="Pfam" id="PF13180"/>
    </source>
</evidence>
<protein>
    <submittedName>
        <fullName evidence="3">M20/M25/M40 family metallo-hydrolase</fullName>
    </submittedName>
</protein>
<reference evidence="3" key="1">
    <citation type="submission" date="2020-10" db="EMBL/GenBank/DDBJ databases">
        <authorList>
            <person name="Gilroy R."/>
        </authorList>
    </citation>
    <scope>NUCLEOTIDE SEQUENCE</scope>
    <source>
        <strain evidence="3">2889</strain>
    </source>
</reference>
<gene>
    <name evidence="3" type="ORF">IAB08_05040</name>
</gene>
<dbReference type="PANTHER" id="PTHR12147">
    <property type="entry name" value="METALLOPEPTIDASE M28 FAMILY MEMBER"/>
    <property type="match status" value="1"/>
</dbReference>
<dbReference type="EMBL" id="JADIMZ010000076">
    <property type="protein sequence ID" value="MBO8432638.1"/>
    <property type="molecule type" value="Genomic_DNA"/>
</dbReference>
<dbReference type="AlphaFoldDB" id="A0A9D9H2P8"/>
<organism evidence="3 4">
    <name type="scientific">Candidatus Pullibacteroides excrementavium</name>
    <dbReference type="NCBI Taxonomy" id="2840905"/>
    <lineage>
        <taxon>Bacteria</taxon>
        <taxon>Pseudomonadati</taxon>
        <taxon>Bacteroidota</taxon>
        <taxon>Bacteroidia</taxon>
        <taxon>Bacteroidales</taxon>
        <taxon>Candidatus Pullibacteroides</taxon>
    </lineage>
</organism>
<reference evidence="3" key="2">
    <citation type="journal article" date="2021" name="PeerJ">
        <title>Extensive microbial diversity within the chicken gut microbiome revealed by metagenomics and culture.</title>
        <authorList>
            <person name="Gilroy R."/>
            <person name="Ravi A."/>
            <person name="Getino M."/>
            <person name="Pursley I."/>
            <person name="Horton D.L."/>
            <person name="Alikhan N.F."/>
            <person name="Baker D."/>
            <person name="Gharbi K."/>
            <person name="Hall N."/>
            <person name="Watson M."/>
            <person name="Adriaenssens E.M."/>
            <person name="Foster-Nyarko E."/>
            <person name="Jarju S."/>
            <person name="Secka A."/>
            <person name="Antonio M."/>
            <person name="Oren A."/>
            <person name="Chaudhuri R.R."/>
            <person name="La Ragione R."/>
            <person name="Hildebrand F."/>
            <person name="Pallen M.J."/>
        </authorList>
    </citation>
    <scope>NUCLEOTIDE SEQUENCE</scope>
    <source>
        <strain evidence="3">2889</strain>
    </source>
</reference>
<feature type="domain" description="PDZ" evidence="2">
    <location>
        <begin position="349"/>
        <end position="417"/>
    </location>
</feature>
<dbReference type="PANTHER" id="PTHR12147:SF26">
    <property type="entry name" value="PEPTIDASE M28 DOMAIN-CONTAINING PROTEIN"/>
    <property type="match status" value="1"/>
</dbReference>
<dbReference type="SUPFAM" id="SSF53187">
    <property type="entry name" value="Zn-dependent exopeptidases"/>
    <property type="match status" value="1"/>
</dbReference>
<dbReference type="Gene3D" id="2.30.42.10">
    <property type="match status" value="1"/>
</dbReference>
<evidence type="ECO:0000313" key="4">
    <source>
        <dbReference type="Proteomes" id="UP000823612"/>
    </source>
</evidence>
<name>A0A9D9H2P8_9BACT</name>
<proteinExistence type="predicted"/>
<dbReference type="InterPro" id="IPR036034">
    <property type="entry name" value="PDZ_sf"/>
</dbReference>
<dbReference type="GO" id="GO:0006508">
    <property type="term" value="P:proteolysis"/>
    <property type="evidence" value="ECO:0007669"/>
    <property type="project" value="InterPro"/>
</dbReference>
<dbReference type="SUPFAM" id="SSF50156">
    <property type="entry name" value="PDZ domain-like"/>
    <property type="match status" value="1"/>
</dbReference>
<comment type="caution">
    <text evidence="3">The sequence shown here is derived from an EMBL/GenBank/DDBJ whole genome shotgun (WGS) entry which is preliminary data.</text>
</comment>
<evidence type="ECO:0000313" key="3">
    <source>
        <dbReference type="EMBL" id="MBO8432638.1"/>
    </source>
</evidence>